<evidence type="ECO:0000313" key="2">
    <source>
        <dbReference type="Proteomes" id="UP000215788"/>
    </source>
</evidence>
<dbReference type="GO" id="GO:0008081">
    <property type="term" value="F:phosphoric diester hydrolase activity"/>
    <property type="evidence" value="ECO:0007669"/>
    <property type="project" value="InterPro"/>
</dbReference>
<dbReference type="EMBL" id="NQKI01000010">
    <property type="protein sequence ID" value="OZY59867.1"/>
    <property type="molecule type" value="Genomic_DNA"/>
</dbReference>
<dbReference type="Gene3D" id="3.20.20.190">
    <property type="entry name" value="Phosphatidylinositol (PI) phosphodiesterase"/>
    <property type="match status" value="1"/>
</dbReference>
<dbReference type="Proteomes" id="UP000215788">
    <property type="component" value="Unassembled WGS sequence"/>
</dbReference>
<dbReference type="AlphaFoldDB" id="A0A266ND69"/>
<name>A0A266ND69_9PSED</name>
<accession>A0A266ND69</accession>
<sequence>MTAIFFSGKTTRLEKNEIVILNFHDLDSFTESDYLEVFLQLINGFTGTNGTVKILPRAARDLTLAEIQSNYPGCNIIISAYQFGIHPEYWNNIPHYKIGKEAPSMNELDAFIDKHTIELFKPDMWSLQVTNTSATYGPLNLSGFTNNKLHPDEKTLINSNIVNVDFLEKTPIVFNCIQANIYKGERARDTIPPSPPEFDHAFYVRPWMTCFFLFIKSTDN</sequence>
<protein>
    <submittedName>
        <fullName evidence="1">Uncharacterized protein</fullName>
    </submittedName>
</protein>
<dbReference type="GO" id="GO:0006629">
    <property type="term" value="P:lipid metabolic process"/>
    <property type="evidence" value="ECO:0007669"/>
    <property type="project" value="InterPro"/>
</dbReference>
<dbReference type="OrthoDB" id="7021323at2"/>
<dbReference type="SUPFAM" id="SSF51695">
    <property type="entry name" value="PLC-like phosphodiesterases"/>
    <property type="match status" value="1"/>
</dbReference>
<dbReference type="RefSeq" id="WP_094993061.1">
    <property type="nucleotide sequence ID" value="NZ_NQKI01000010.1"/>
</dbReference>
<evidence type="ECO:0000313" key="1">
    <source>
        <dbReference type="EMBL" id="OZY59867.1"/>
    </source>
</evidence>
<organism evidence="1 2">
    <name type="scientific">Pseudomonas lundensis</name>
    <dbReference type="NCBI Taxonomy" id="86185"/>
    <lineage>
        <taxon>Bacteria</taxon>
        <taxon>Pseudomonadati</taxon>
        <taxon>Pseudomonadota</taxon>
        <taxon>Gammaproteobacteria</taxon>
        <taxon>Pseudomonadales</taxon>
        <taxon>Pseudomonadaceae</taxon>
        <taxon>Pseudomonas</taxon>
    </lineage>
</organism>
<proteinExistence type="predicted"/>
<comment type="caution">
    <text evidence="1">The sequence shown here is derived from an EMBL/GenBank/DDBJ whole genome shotgun (WGS) entry which is preliminary data.</text>
</comment>
<reference evidence="1 2" key="1">
    <citation type="submission" date="2017-08" db="EMBL/GenBank/DDBJ databases">
        <title>Genomic and metabolic characterisation of spoilage-associated Pseudomonas species.</title>
        <authorList>
            <person name="Stanborough T."/>
            <person name="Fegan N."/>
            <person name="Powell S.M."/>
            <person name="Singh T."/>
            <person name="Tamplin M.L."/>
            <person name="Chandry P.S."/>
        </authorList>
    </citation>
    <scope>NUCLEOTIDE SEQUENCE [LARGE SCALE GENOMIC DNA]</scope>
    <source>
        <strain evidence="1 2">L1802</strain>
    </source>
</reference>
<gene>
    <name evidence="1" type="ORF">CJF39_08760</name>
</gene>
<dbReference type="InterPro" id="IPR017946">
    <property type="entry name" value="PLC-like_Pdiesterase_TIM-brl"/>
</dbReference>